<accession>A0A2G9YXZ3</accession>
<proteinExistence type="predicted"/>
<protein>
    <submittedName>
        <fullName evidence="8">B12-binding domain-containing radical SAM protein</fullName>
    </submittedName>
</protein>
<evidence type="ECO:0000256" key="3">
    <source>
        <dbReference type="ARBA" id="ARBA00022723"/>
    </source>
</evidence>
<dbReference type="InterPro" id="IPR058240">
    <property type="entry name" value="rSAM_sf"/>
</dbReference>
<dbReference type="GO" id="GO:0031419">
    <property type="term" value="F:cobalamin binding"/>
    <property type="evidence" value="ECO:0007669"/>
    <property type="project" value="InterPro"/>
</dbReference>
<dbReference type="PROSITE" id="PS51918">
    <property type="entry name" value="RADICAL_SAM"/>
    <property type="match status" value="1"/>
</dbReference>
<feature type="domain" description="Radical SAM core" evidence="7">
    <location>
        <begin position="191"/>
        <end position="418"/>
    </location>
</feature>
<dbReference type="Pfam" id="PF04055">
    <property type="entry name" value="Radical_SAM"/>
    <property type="match status" value="1"/>
</dbReference>
<comment type="caution">
    <text evidence="8">The sequence shown here is derived from an EMBL/GenBank/DDBJ whole genome shotgun (WGS) entry which is preliminary data.</text>
</comment>
<dbReference type="InterPro" id="IPR051198">
    <property type="entry name" value="BchE-like"/>
</dbReference>
<dbReference type="SFLD" id="SFLDG01082">
    <property type="entry name" value="B12-binding_domain_containing"/>
    <property type="match status" value="1"/>
</dbReference>
<comment type="cofactor">
    <cofactor evidence="1">
        <name>[4Fe-4S] cluster</name>
        <dbReference type="ChEBI" id="CHEBI:49883"/>
    </cofactor>
</comment>
<keyword evidence="4" id="KW-0408">Iron</keyword>
<keyword evidence="2" id="KW-0949">S-adenosyl-L-methionine</keyword>
<dbReference type="PANTHER" id="PTHR43409">
    <property type="entry name" value="ANAEROBIC MAGNESIUM-PROTOPORPHYRIN IX MONOMETHYL ESTER CYCLASE-RELATED"/>
    <property type="match status" value="1"/>
</dbReference>
<evidence type="ECO:0000256" key="5">
    <source>
        <dbReference type="ARBA" id="ARBA00023014"/>
    </source>
</evidence>
<dbReference type="GO" id="GO:0005829">
    <property type="term" value="C:cytosol"/>
    <property type="evidence" value="ECO:0007669"/>
    <property type="project" value="TreeGrafter"/>
</dbReference>
<dbReference type="InterPro" id="IPR006158">
    <property type="entry name" value="Cobalamin-bd"/>
</dbReference>
<feature type="domain" description="B12-binding" evidence="6">
    <location>
        <begin position="16"/>
        <end position="151"/>
    </location>
</feature>
<evidence type="ECO:0000259" key="6">
    <source>
        <dbReference type="PROSITE" id="PS51332"/>
    </source>
</evidence>
<dbReference type="InterPro" id="IPR007197">
    <property type="entry name" value="rSAM"/>
</dbReference>
<dbReference type="PANTHER" id="PTHR43409:SF16">
    <property type="entry name" value="SLR0320 PROTEIN"/>
    <property type="match status" value="1"/>
</dbReference>
<evidence type="ECO:0000313" key="8">
    <source>
        <dbReference type="EMBL" id="PIP24087.1"/>
    </source>
</evidence>
<evidence type="ECO:0000313" key="9">
    <source>
        <dbReference type="Proteomes" id="UP000229952"/>
    </source>
</evidence>
<keyword evidence="5" id="KW-0411">Iron-sulfur</keyword>
<dbReference type="GO" id="GO:0008168">
    <property type="term" value="F:methyltransferase activity"/>
    <property type="evidence" value="ECO:0007669"/>
    <property type="project" value="InterPro"/>
</dbReference>
<evidence type="ECO:0000256" key="2">
    <source>
        <dbReference type="ARBA" id="ARBA00022691"/>
    </source>
</evidence>
<dbReference type="Pfam" id="PF02310">
    <property type="entry name" value="B12-binding"/>
    <property type="match status" value="1"/>
</dbReference>
<dbReference type="InterPro" id="IPR034466">
    <property type="entry name" value="Methyltransferase_Class_B"/>
</dbReference>
<keyword evidence="3" id="KW-0479">Metal-binding</keyword>
<evidence type="ECO:0000256" key="1">
    <source>
        <dbReference type="ARBA" id="ARBA00001966"/>
    </source>
</evidence>
<dbReference type="GO" id="GO:0046872">
    <property type="term" value="F:metal ion binding"/>
    <property type="evidence" value="ECO:0007669"/>
    <property type="project" value="UniProtKB-KW"/>
</dbReference>
<dbReference type="EMBL" id="PCRQ01000072">
    <property type="protein sequence ID" value="PIP24087.1"/>
    <property type="molecule type" value="Genomic_DNA"/>
</dbReference>
<gene>
    <name evidence="8" type="ORF">COX35_02640</name>
</gene>
<dbReference type="PROSITE" id="PS51332">
    <property type="entry name" value="B12_BINDING"/>
    <property type="match status" value="1"/>
</dbReference>
<dbReference type="InterPro" id="IPR006638">
    <property type="entry name" value="Elp3/MiaA/NifB-like_rSAM"/>
</dbReference>
<dbReference type="SFLD" id="SFLDS00029">
    <property type="entry name" value="Radical_SAM"/>
    <property type="match status" value="1"/>
</dbReference>
<dbReference type="Proteomes" id="UP000229952">
    <property type="component" value="Unassembled WGS sequence"/>
</dbReference>
<dbReference type="SUPFAM" id="SSF102114">
    <property type="entry name" value="Radical SAM enzymes"/>
    <property type="match status" value="1"/>
</dbReference>
<dbReference type="Gene3D" id="3.40.50.280">
    <property type="entry name" value="Cobalamin-binding domain"/>
    <property type="match status" value="1"/>
</dbReference>
<dbReference type="PROSITE" id="PS00092">
    <property type="entry name" value="N6_MTASE"/>
    <property type="match status" value="1"/>
</dbReference>
<sequence>MKIIYINPPYGEDFVRSARWAAKSRGRVQRHPEQALIQIAVLEKAGHTCKFVEGAARNMTKEQVLAEIKNFQPELAIIHTTTPSIYNDIGYARKAKEISNCQTVLVGAHASAEPEDTLKNGGGAVDIVARREIDYTLRDIANGLPSKDTLGVSYIEDGKVIRNEDRPYLDVNELPFPAWKHIDPKWYHDAGKLYPFLTLYTGRGCFGLCTFCRETQVVNGRKLRMRDAKKVVDEMEYDLKLFPDIREIMFETDTFTAISSHAKEVCEEMMKRGLHKKISWSCNVRVDVQLDLLPIMKKAGCRMLMIGFEFGTNEQLNSVKKGTTIELGRNFAKTAHKLGFTLHGCFMIGAPGETKQSAQKTIDYAKNLPLDTIQVSGIAVYPGTEFYNWAKQNSFITAKDWTDWVDKNHEQVTILSYPQMSKEKIDFYIDKALRDFYLRPKQIWKMLLAIRSWDDVKRKAYGLKSFLDYFKKNKRTINENCGHCGSV</sequence>
<dbReference type="Gene3D" id="3.80.30.20">
    <property type="entry name" value="tm_1862 like domain"/>
    <property type="match status" value="1"/>
</dbReference>
<organism evidence="8 9">
    <name type="scientific">Candidatus Nealsonbacteria bacterium CG23_combo_of_CG06-09_8_20_14_all_37_18</name>
    <dbReference type="NCBI Taxonomy" id="1974720"/>
    <lineage>
        <taxon>Bacteria</taxon>
        <taxon>Candidatus Nealsoniibacteriota</taxon>
    </lineage>
</organism>
<evidence type="ECO:0000256" key="4">
    <source>
        <dbReference type="ARBA" id="ARBA00023004"/>
    </source>
</evidence>
<evidence type="ECO:0000259" key="7">
    <source>
        <dbReference type="PROSITE" id="PS51918"/>
    </source>
</evidence>
<name>A0A2G9YXZ3_9BACT</name>
<reference evidence="8 9" key="1">
    <citation type="submission" date="2017-09" db="EMBL/GenBank/DDBJ databases">
        <title>Depth-based differentiation of microbial function through sediment-hosted aquifers and enrichment of novel symbionts in the deep terrestrial subsurface.</title>
        <authorList>
            <person name="Probst A.J."/>
            <person name="Ladd B."/>
            <person name="Jarett J.K."/>
            <person name="Geller-Mcgrath D.E."/>
            <person name="Sieber C.M."/>
            <person name="Emerson J.B."/>
            <person name="Anantharaman K."/>
            <person name="Thomas B.C."/>
            <person name="Malmstrom R."/>
            <person name="Stieglmeier M."/>
            <person name="Klingl A."/>
            <person name="Woyke T."/>
            <person name="Ryan C.M."/>
            <person name="Banfield J.F."/>
        </authorList>
    </citation>
    <scope>NUCLEOTIDE SEQUENCE [LARGE SCALE GENOMIC DNA]</scope>
    <source>
        <strain evidence="8">CG23_combo_of_CG06-09_8_20_14_all_37_18</strain>
    </source>
</reference>
<dbReference type="GO" id="GO:0032259">
    <property type="term" value="P:methylation"/>
    <property type="evidence" value="ECO:0007669"/>
    <property type="project" value="InterPro"/>
</dbReference>
<dbReference type="GO" id="GO:0051539">
    <property type="term" value="F:4 iron, 4 sulfur cluster binding"/>
    <property type="evidence" value="ECO:0007669"/>
    <property type="project" value="UniProtKB-KW"/>
</dbReference>
<dbReference type="SFLD" id="SFLDG01123">
    <property type="entry name" value="methyltransferase_(Class_B)"/>
    <property type="match status" value="1"/>
</dbReference>
<dbReference type="InterPro" id="IPR002052">
    <property type="entry name" value="DNA_methylase_N6_adenine_CS"/>
</dbReference>
<dbReference type="AlphaFoldDB" id="A0A2G9YXZ3"/>
<dbReference type="SMART" id="SM00729">
    <property type="entry name" value="Elp3"/>
    <property type="match status" value="1"/>
</dbReference>
<dbReference type="InterPro" id="IPR023404">
    <property type="entry name" value="rSAM_horseshoe"/>
</dbReference>
<dbReference type="GO" id="GO:0003676">
    <property type="term" value="F:nucleic acid binding"/>
    <property type="evidence" value="ECO:0007669"/>
    <property type="project" value="InterPro"/>
</dbReference>